<dbReference type="SUPFAM" id="SSF48403">
    <property type="entry name" value="Ankyrin repeat"/>
    <property type="match status" value="1"/>
</dbReference>
<dbReference type="Pfam" id="PF13499">
    <property type="entry name" value="EF-hand_7"/>
    <property type="match status" value="1"/>
</dbReference>
<keyword evidence="1" id="KW-0677">Repeat</keyword>
<feature type="domain" description="EF-hand" evidence="6">
    <location>
        <begin position="742"/>
        <end position="777"/>
    </location>
</feature>
<name>A0ABN9XD83_9DINO</name>
<feature type="region of interest" description="Disordered" evidence="5">
    <location>
        <begin position="370"/>
        <end position="389"/>
    </location>
</feature>
<dbReference type="SMART" id="SM00248">
    <property type="entry name" value="ANK"/>
    <property type="match status" value="4"/>
</dbReference>
<evidence type="ECO:0000313" key="7">
    <source>
        <dbReference type="EMBL" id="CAK0897548.1"/>
    </source>
</evidence>
<dbReference type="Gene3D" id="1.10.238.10">
    <property type="entry name" value="EF-hand"/>
    <property type="match status" value="1"/>
</dbReference>
<dbReference type="SMART" id="SM00054">
    <property type="entry name" value="EFh"/>
    <property type="match status" value="2"/>
</dbReference>
<dbReference type="InterPro" id="IPR002048">
    <property type="entry name" value="EF_hand_dom"/>
</dbReference>
<feature type="repeat" description="ANK" evidence="4">
    <location>
        <begin position="10"/>
        <end position="42"/>
    </location>
</feature>
<keyword evidence="3 4" id="KW-0040">ANK repeat</keyword>
<feature type="compositionally biased region" description="Low complexity" evidence="5">
    <location>
        <begin position="254"/>
        <end position="268"/>
    </location>
</feature>
<evidence type="ECO:0000259" key="6">
    <source>
        <dbReference type="PROSITE" id="PS50222"/>
    </source>
</evidence>
<dbReference type="PROSITE" id="PS50222">
    <property type="entry name" value="EF_HAND_2"/>
    <property type="match status" value="1"/>
</dbReference>
<evidence type="ECO:0000256" key="5">
    <source>
        <dbReference type="SAM" id="MobiDB-lite"/>
    </source>
</evidence>
<keyword evidence="8" id="KW-1185">Reference proteome</keyword>
<dbReference type="InterPro" id="IPR002110">
    <property type="entry name" value="Ankyrin_rpt"/>
</dbReference>
<evidence type="ECO:0000256" key="4">
    <source>
        <dbReference type="PROSITE-ProRule" id="PRU00023"/>
    </source>
</evidence>
<feature type="region of interest" description="Disordered" evidence="5">
    <location>
        <begin position="231"/>
        <end position="268"/>
    </location>
</feature>
<dbReference type="PANTHER" id="PTHR24173:SF74">
    <property type="entry name" value="ANKYRIN REPEAT DOMAIN-CONTAINING PROTEIN 16"/>
    <property type="match status" value="1"/>
</dbReference>
<gene>
    <name evidence="7" type="ORF">PCOR1329_LOCUS75696</name>
</gene>
<dbReference type="Gene3D" id="1.25.40.20">
    <property type="entry name" value="Ankyrin repeat-containing domain"/>
    <property type="match status" value="1"/>
</dbReference>
<protein>
    <recommendedName>
        <fullName evidence="6">EF-hand domain-containing protein</fullName>
    </recommendedName>
</protein>
<dbReference type="PROSITE" id="PS50088">
    <property type="entry name" value="ANK_REPEAT"/>
    <property type="match status" value="1"/>
</dbReference>
<comment type="caution">
    <text evidence="7">The sequence shown here is derived from an EMBL/GenBank/DDBJ whole genome shotgun (WGS) entry which is preliminary data.</text>
</comment>
<feature type="compositionally biased region" description="Low complexity" evidence="5">
    <location>
        <begin position="375"/>
        <end position="388"/>
    </location>
</feature>
<sequence length="854" mass="84594">MLLQCRHPATGRSPLHVAARHGRAELCSLLLRWRADAHAEELNGATPLALAALHRHAGTAKLLVAWRAAPGATDFRGRNALHLACCVGDLDVLCLLHAAAPEAVHAVDDEGHTALHYAVGRPGTVRNEQVVEKLMEWQCDPSLEGQDGFSTVRFATETIRDPATSMMLAEHRGSPAGQTAAAADPLLAPLSGGAGPEDAAAASTTAAELHRLREAWADQQEAIARLERQLRERGDSGQASARDGSAAADFSSQPEPAGTAAVASAPADRSSSTAAEAISAAAPSGPCGDMVRAAAGELADSVLATTTAAASVPVDALVGTAARAPEVPLALASVTTPDAAALEPASITLAHAAVAAKVPAGGPLDEVAPPAPLGTIPTPEASAATAPAGSTLDAAAAPASVRIATAPVVEAARANALASIDSESTVVKAVSAPTSGTPDAPASALTSTAIPEVSAPASSTADAASLALASTTPYPAAKVSASSITPDVAALAPASITLAPAVEAAKAPVGEPLDAAAPLDPVGTTPATSAAAATAASAPAGSALDAAATTAPASSTPAPAVELASALEGTTPDATLLALVSTLPASAVEEASAPRSSPDAVLAQAPASTTPTPAPATPASALVDGNAAAAADVPVPASTTAAPAAAAPPVDRTTGSVAAAATAAVAARRWRGRVAPASLVALSVKELGAELDDIHSKHPYIVGAGQEHPLRCWLERAREAVGRGEAEAAGELLQKVRDGISIEASRIQCAFDHFDTDGSGTVDASEFGHMCACLGLDNDLNDADLDANGTVSFKELQRFVGERGGLQRLLARRRGAVAAGRAGADGVFVGARVLAAHPGRTSGAAFGRRAVGGR</sequence>
<accession>A0ABN9XD83</accession>
<feature type="region of interest" description="Disordered" evidence="5">
    <location>
        <begin position="187"/>
        <end position="206"/>
    </location>
</feature>
<dbReference type="InterPro" id="IPR036770">
    <property type="entry name" value="Ankyrin_rpt-contain_sf"/>
</dbReference>
<feature type="region of interest" description="Disordered" evidence="5">
    <location>
        <begin position="590"/>
        <end position="620"/>
    </location>
</feature>
<dbReference type="PANTHER" id="PTHR24173">
    <property type="entry name" value="ANKYRIN REPEAT CONTAINING"/>
    <property type="match status" value="1"/>
</dbReference>
<reference evidence="7" key="1">
    <citation type="submission" date="2023-10" db="EMBL/GenBank/DDBJ databases">
        <authorList>
            <person name="Chen Y."/>
            <person name="Shah S."/>
            <person name="Dougan E. K."/>
            <person name="Thang M."/>
            <person name="Chan C."/>
        </authorList>
    </citation>
    <scope>NUCLEOTIDE SEQUENCE [LARGE SCALE GENOMIC DNA]</scope>
</reference>
<feature type="compositionally biased region" description="Low complexity" evidence="5">
    <location>
        <begin position="605"/>
        <end position="620"/>
    </location>
</feature>
<dbReference type="EMBL" id="CAUYUJ010020348">
    <property type="protein sequence ID" value="CAK0897548.1"/>
    <property type="molecule type" value="Genomic_DNA"/>
</dbReference>
<dbReference type="InterPro" id="IPR011992">
    <property type="entry name" value="EF-hand-dom_pair"/>
</dbReference>
<dbReference type="PROSITE" id="PS00018">
    <property type="entry name" value="EF_HAND_1"/>
    <property type="match status" value="2"/>
</dbReference>
<dbReference type="PROSITE" id="PS50297">
    <property type="entry name" value="ANK_REP_REGION"/>
    <property type="match status" value="1"/>
</dbReference>
<evidence type="ECO:0000256" key="1">
    <source>
        <dbReference type="ARBA" id="ARBA00022737"/>
    </source>
</evidence>
<dbReference type="Proteomes" id="UP001189429">
    <property type="component" value="Unassembled WGS sequence"/>
</dbReference>
<dbReference type="InterPro" id="IPR018247">
    <property type="entry name" value="EF_Hand_1_Ca_BS"/>
</dbReference>
<organism evidence="7 8">
    <name type="scientific">Prorocentrum cordatum</name>
    <dbReference type="NCBI Taxonomy" id="2364126"/>
    <lineage>
        <taxon>Eukaryota</taxon>
        <taxon>Sar</taxon>
        <taxon>Alveolata</taxon>
        <taxon>Dinophyceae</taxon>
        <taxon>Prorocentrales</taxon>
        <taxon>Prorocentraceae</taxon>
        <taxon>Prorocentrum</taxon>
    </lineage>
</organism>
<evidence type="ECO:0000313" key="8">
    <source>
        <dbReference type="Proteomes" id="UP001189429"/>
    </source>
</evidence>
<evidence type="ECO:0000256" key="2">
    <source>
        <dbReference type="ARBA" id="ARBA00022837"/>
    </source>
</evidence>
<dbReference type="Pfam" id="PF13857">
    <property type="entry name" value="Ank_5"/>
    <property type="match status" value="1"/>
</dbReference>
<evidence type="ECO:0000256" key="3">
    <source>
        <dbReference type="ARBA" id="ARBA00023043"/>
    </source>
</evidence>
<dbReference type="SUPFAM" id="SSF47473">
    <property type="entry name" value="EF-hand"/>
    <property type="match status" value="1"/>
</dbReference>
<dbReference type="Pfam" id="PF12796">
    <property type="entry name" value="Ank_2"/>
    <property type="match status" value="1"/>
</dbReference>
<proteinExistence type="predicted"/>
<keyword evidence="2" id="KW-0106">Calcium</keyword>